<organism evidence="2 3">
    <name type="scientific">Pomacea canaliculata</name>
    <name type="common">Golden apple snail</name>
    <dbReference type="NCBI Taxonomy" id="400727"/>
    <lineage>
        <taxon>Eukaryota</taxon>
        <taxon>Metazoa</taxon>
        <taxon>Spiralia</taxon>
        <taxon>Lophotrochozoa</taxon>
        <taxon>Mollusca</taxon>
        <taxon>Gastropoda</taxon>
        <taxon>Caenogastropoda</taxon>
        <taxon>Architaenioglossa</taxon>
        <taxon>Ampullarioidea</taxon>
        <taxon>Ampullariidae</taxon>
        <taxon>Pomacea</taxon>
    </lineage>
</organism>
<accession>A0A2T7NGK8</accession>
<dbReference type="Proteomes" id="UP000245119">
    <property type="component" value="Linkage Group LG12"/>
</dbReference>
<evidence type="ECO:0000313" key="3">
    <source>
        <dbReference type="Proteomes" id="UP000245119"/>
    </source>
</evidence>
<reference evidence="2 3" key="1">
    <citation type="submission" date="2018-04" db="EMBL/GenBank/DDBJ databases">
        <title>The genome of golden apple snail Pomacea canaliculata provides insight into stress tolerance and invasive adaptation.</title>
        <authorList>
            <person name="Liu C."/>
            <person name="Liu B."/>
            <person name="Ren Y."/>
            <person name="Zhang Y."/>
            <person name="Wang H."/>
            <person name="Li S."/>
            <person name="Jiang F."/>
            <person name="Yin L."/>
            <person name="Zhang G."/>
            <person name="Qian W."/>
            <person name="Fan W."/>
        </authorList>
    </citation>
    <scope>NUCLEOTIDE SEQUENCE [LARGE SCALE GENOMIC DNA]</scope>
    <source>
        <strain evidence="2">SZHN2017</strain>
        <tissue evidence="2">Muscle</tissue>
    </source>
</reference>
<sequence length="96" mass="10061">MIIMSSPVSTRPSSSTTPNGHYHKISGVPCPATPTRYTAPVHIDVGGVIYTSSLETLTRLVTAGYTPSLSRGCLTNCNATLHTSLLLAVTCVNSLV</sequence>
<feature type="region of interest" description="Disordered" evidence="1">
    <location>
        <begin position="1"/>
        <end position="22"/>
    </location>
</feature>
<name>A0A2T7NGK8_POMCA</name>
<proteinExistence type="predicted"/>
<dbReference type="OrthoDB" id="2414723at2759"/>
<feature type="compositionally biased region" description="Low complexity" evidence="1">
    <location>
        <begin position="1"/>
        <end position="18"/>
    </location>
</feature>
<dbReference type="STRING" id="400727.A0A2T7NGK8"/>
<evidence type="ECO:0000313" key="2">
    <source>
        <dbReference type="EMBL" id="PVD20314.1"/>
    </source>
</evidence>
<dbReference type="EMBL" id="PZQS01000012">
    <property type="protein sequence ID" value="PVD20314.1"/>
    <property type="molecule type" value="Genomic_DNA"/>
</dbReference>
<keyword evidence="3" id="KW-1185">Reference proteome</keyword>
<dbReference type="AlphaFoldDB" id="A0A2T7NGK8"/>
<protein>
    <recommendedName>
        <fullName evidence="4">Potassium channel tetramerisation-type BTB domain-containing protein</fullName>
    </recommendedName>
</protein>
<gene>
    <name evidence="2" type="ORF">C0Q70_18468</name>
</gene>
<evidence type="ECO:0008006" key="4">
    <source>
        <dbReference type="Google" id="ProtNLM"/>
    </source>
</evidence>
<comment type="caution">
    <text evidence="2">The sequence shown here is derived from an EMBL/GenBank/DDBJ whole genome shotgun (WGS) entry which is preliminary data.</text>
</comment>
<evidence type="ECO:0000256" key="1">
    <source>
        <dbReference type="SAM" id="MobiDB-lite"/>
    </source>
</evidence>